<keyword evidence="2 7" id="KW-0732">Signal</keyword>
<evidence type="ECO:0000256" key="3">
    <source>
        <dbReference type="ARBA" id="ARBA00023136"/>
    </source>
</evidence>
<reference evidence="9" key="1">
    <citation type="journal article" date="2019" name="Int. J. Syst. Evol. Microbiol.">
        <title>The Global Catalogue of Microorganisms (GCM) 10K type strain sequencing project: providing services to taxonomists for standard genome sequencing and annotation.</title>
        <authorList>
            <consortium name="The Broad Institute Genomics Platform"/>
            <consortium name="The Broad Institute Genome Sequencing Center for Infectious Disease"/>
            <person name="Wu L."/>
            <person name="Ma J."/>
        </authorList>
    </citation>
    <scope>NUCLEOTIDE SEQUENCE [LARGE SCALE GENOMIC DNA]</scope>
    <source>
        <strain evidence="9">CGMCC 1.15474</strain>
    </source>
</reference>
<dbReference type="CDD" id="cd13597">
    <property type="entry name" value="PBP2_lipoprotein_Tp32"/>
    <property type="match status" value="1"/>
</dbReference>
<dbReference type="Pfam" id="PF03180">
    <property type="entry name" value="Lipoprotein_9"/>
    <property type="match status" value="1"/>
</dbReference>
<keyword evidence="3" id="KW-0472">Membrane</keyword>
<evidence type="ECO:0000256" key="6">
    <source>
        <dbReference type="PIRNR" id="PIRNR002854"/>
    </source>
</evidence>
<proteinExistence type="inferred from homology"/>
<comment type="caution">
    <text evidence="8">The sequence shown here is derived from an EMBL/GenBank/DDBJ whole genome shotgun (WGS) entry which is preliminary data.</text>
</comment>
<comment type="subcellular location">
    <subcellularLocation>
        <location evidence="1">Membrane</location>
        <topology evidence="1">Lipid-anchor</topology>
    </subcellularLocation>
</comment>
<dbReference type="PANTHER" id="PTHR30429:SF0">
    <property type="entry name" value="METHIONINE-BINDING LIPOPROTEIN METQ"/>
    <property type="match status" value="1"/>
</dbReference>
<feature type="chain" id="PRO_5046440679" description="Lipoprotein" evidence="7">
    <location>
        <begin position="19"/>
        <end position="283"/>
    </location>
</feature>
<dbReference type="InterPro" id="IPR004872">
    <property type="entry name" value="Lipoprotein_NlpA"/>
</dbReference>
<evidence type="ECO:0000256" key="1">
    <source>
        <dbReference type="ARBA" id="ARBA00004635"/>
    </source>
</evidence>
<dbReference type="Gene3D" id="3.40.190.10">
    <property type="entry name" value="Periplasmic binding protein-like II"/>
    <property type="match status" value="2"/>
</dbReference>
<dbReference type="PANTHER" id="PTHR30429">
    <property type="entry name" value="D-METHIONINE-BINDING LIPOPROTEIN METQ"/>
    <property type="match status" value="1"/>
</dbReference>
<dbReference type="SUPFAM" id="SSF53850">
    <property type="entry name" value="Periplasmic binding protein-like II"/>
    <property type="match status" value="1"/>
</dbReference>
<evidence type="ECO:0000256" key="5">
    <source>
        <dbReference type="ARBA" id="ARBA00023288"/>
    </source>
</evidence>
<dbReference type="EMBL" id="JBHUIK010000005">
    <property type="protein sequence ID" value="MFD2215936.1"/>
    <property type="molecule type" value="Genomic_DNA"/>
</dbReference>
<dbReference type="PROSITE" id="PS51257">
    <property type="entry name" value="PROKAR_LIPOPROTEIN"/>
    <property type="match status" value="1"/>
</dbReference>
<evidence type="ECO:0000256" key="7">
    <source>
        <dbReference type="SAM" id="SignalP"/>
    </source>
</evidence>
<gene>
    <name evidence="8" type="ORF">ACFSKK_19810</name>
</gene>
<evidence type="ECO:0000313" key="9">
    <source>
        <dbReference type="Proteomes" id="UP001597318"/>
    </source>
</evidence>
<dbReference type="RefSeq" id="WP_247345647.1">
    <property type="nucleotide sequence ID" value="NZ_CP095550.1"/>
</dbReference>
<protein>
    <recommendedName>
        <fullName evidence="6">Lipoprotein</fullName>
    </recommendedName>
</protein>
<evidence type="ECO:0000313" key="8">
    <source>
        <dbReference type="EMBL" id="MFD2215936.1"/>
    </source>
</evidence>
<evidence type="ECO:0000256" key="4">
    <source>
        <dbReference type="ARBA" id="ARBA00023139"/>
    </source>
</evidence>
<keyword evidence="5 6" id="KW-0449">Lipoprotein</keyword>
<accession>A0ABW5C4E5</accession>
<evidence type="ECO:0000256" key="2">
    <source>
        <dbReference type="ARBA" id="ARBA00022729"/>
    </source>
</evidence>
<dbReference type="Proteomes" id="UP001597318">
    <property type="component" value="Unassembled WGS sequence"/>
</dbReference>
<sequence>MKKTLLAMILAILTAALVACGGADKEEGTTEGAEGETKTIKVGASPVPHVEILEEAKPLLEEKGIELDIVEFTDYVLPNKSLESEDLDANYFQHEPYLQSQIADNDYKFVSAGGVHIEPIGVYSKRHESLDDLPDGAKIIMSNSVADHGRMLSMLEDKGLITLKEGVDKTAATLEDIAENPKNLEFEADIEAPMLTKAYENDEADAFLINGNFALQANLNPAEDAIALESPENNPYVNLIVVREGDEDREEIKALVEVLQSEEIQEFIKTKYKGSVISAAQGE</sequence>
<dbReference type="PIRSF" id="PIRSF002854">
    <property type="entry name" value="MetQ"/>
    <property type="match status" value="1"/>
</dbReference>
<organism evidence="8 9">
    <name type="scientific">Metabacillus endolithicus</name>
    <dbReference type="NCBI Taxonomy" id="1535204"/>
    <lineage>
        <taxon>Bacteria</taxon>
        <taxon>Bacillati</taxon>
        <taxon>Bacillota</taxon>
        <taxon>Bacilli</taxon>
        <taxon>Bacillales</taxon>
        <taxon>Bacillaceae</taxon>
        <taxon>Metabacillus</taxon>
    </lineage>
</organism>
<keyword evidence="9" id="KW-1185">Reference proteome</keyword>
<comment type="similarity">
    <text evidence="6">Belongs to the nlpA lipoprotein family.</text>
</comment>
<feature type="signal peptide" evidence="7">
    <location>
        <begin position="1"/>
        <end position="18"/>
    </location>
</feature>
<name>A0ABW5C4E5_9BACI</name>
<keyword evidence="4" id="KW-0564">Palmitate</keyword>